<dbReference type="Proteomes" id="UP001324115">
    <property type="component" value="Unassembled WGS sequence"/>
</dbReference>
<dbReference type="PANTHER" id="PTHR33671:SF2">
    <property type="entry name" value="N-METHYLTRANSFERASE, PUTATIVE (DUF688)-RELATED"/>
    <property type="match status" value="1"/>
</dbReference>
<proteinExistence type="predicted"/>
<name>A0AAN7ERV8_QUERU</name>
<evidence type="ECO:0000313" key="3">
    <source>
        <dbReference type="Proteomes" id="UP001324115"/>
    </source>
</evidence>
<dbReference type="EMBL" id="JAXUIC010000008">
    <property type="protein sequence ID" value="KAK4577795.1"/>
    <property type="molecule type" value="Genomic_DNA"/>
</dbReference>
<accession>A0AAN7ERV8</accession>
<feature type="compositionally biased region" description="Polar residues" evidence="1">
    <location>
        <begin position="630"/>
        <end position="640"/>
    </location>
</feature>
<organism evidence="2 3">
    <name type="scientific">Quercus rubra</name>
    <name type="common">Northern red oak</name>
    <name type="synonym">Quercus borealis</name>
    <dbReference type="NCBI Taxonomy" id="3512"/>
    <lineage>
        <taxon>Eukaryota</taxon>
        <taxon>Viridiplantae</taxon>
        <taxon>Streptophyta</taxon>
        <taxon>Embryophyta</taxon>
        <taxon>Tracheophyta</taxon>
        <taxon>Spermatophyta</taxon>
        <taxon>Magnoliopsida</taxon>
        <taxon>eudicotyledons</taxon>
        <taxon>Gunneridae</taxon>
        <taxon>Pentapetalae</taxon>
        <taxon>rosids</taxon>
        <taxon>fabids</taxon>
        <taxon>Fagales</taxon>
        <taxon>Fagaceae</taxon>
        <taxon>Quercus</taxon>
    </lineage>
</organism>
<protein>
    <submittedName>
        <fullName evidence="2">Uncharacterized protein</fullName>
    </submittedName>
</protein>
<feature type="region of interest" description="Disordered" evidence="1">
    <location>
        <begin position="312"/>
        <end position="442"/>
    </location>
</feature>
<feature type="region of interest" description="Disordered" evidence="1">
    <location>
        <begin position="246"/>
        <end position="286"/>
    </location>
</feature>
<dbReference type="Pfam" id="PF05097">
    <property type="entry name" value="DUF688"/>
    <property type="match status" value="1"/>
</dbReference>
<feature type="compositionally biased region" description="Polar residues" evidence="1">
    <location>
        <begin position="260"/>
        <end position="274"/>
    </location>
</feature>
<feature type="compositionally biased region" description="Basic and acidic residues" evidence="1">
    <location>
        <begin position="341"/>
        <end position="375"/>
    </location>
</feature>
<feature type="compositionally biased region" description="Polar residues" evidence="1">
    <location>
        <begin position="401"/>
        <end position="413"/>
    </location>
</feature>
<feature type="region of interest" description="Disordered" evidence="1">
    <location>
        <begin position="62"/>
        <end position="104"/>
    </location>
</feature>
<feature type="compositionally biased region" description="Basic and acidic residues" evidence="1">
    <location>
        <begin position="246"/>
        <end position="255"/>
    </location>
</feature>
<comment type="caution">
    <text evidence="2">The sequence shown here is derived from an EMBL/GenBank/DDBJ whole genome shotgun (WGS) entry which is preliminary data.</text>
</comment>
<feature type="compositionally biased region" description="Low complexity" evidence="1">
    <location>
        <begin position="24"/>
        <end position="33"/>
    </location>
</feature>
<dbReference type="PANTHER" id="PTHR33671">
    <property type="entry name" value="N-METHYLTRANSFERASE, PUTATIVE (DUF688)-RELATED"/>
    <property type="match status" value="1"/>
</dbReference>
<sequence length="751" mass="83297">MNLKNLMEDKQLDFNRPLLSVRRVSSTAVSSQVDNKKKTDKSVPSIPLLPFYRSELKSGPVSNPGTVPFVWEQAPGRPKDESKAKTRALQQPHTPKLPPGRFPNVKQKTFDKFSESTAVTESKTENVVPRSQNVLSLDETVTKHECTEEKVELEEFSSSEDGDEAYLDALDTISRTESFCMNCSISGLSGLDVPDIKPSGSLSTDPQARDFMMGRFLPAAKAMASETPPHASWKQPVQREQLRQGEKVVSRDKRSPCNHYGQNFVPQYAHNNNGEESENEADDYDGSEISSAKVCGLLPRFCLRNSFCLMNPVPGMRMQPSRNGSSVRKVRAKSSYSVSRSEPEKEHAGAAVHEQRSLNGHQKAEPHEDRNEQKSESNQITYKSDCEKPDQSPLHRRLQGNGKSPSQNKSSQSLHEERGFLGMPEKVKNSKVNGSNPNRKGPCQFRELLAIESNDWESGSESPVVEKTLYIDSVHTVDSRKSNASSSDRKSLTDYREDNLGILARSSEMEKTPAVDSSLEDFKHLSVVDEAKVQTKSSSVEASFLSFLDRSKDDIQVQLINFSKQDQDLIRDSPSLTSSKAADTKKINQESQQSLKSGSREGGITLTCLKVADNDNIGLESQGPKKRGTRQSSHGLQIQDSVTLASSKVSDNEKINLESQLAIKGYGNYPQLHIGPPLPKSPSESWLKRTLPTISSRNLPSRSSLAMRIHTSNQGSKTTSLDSKWETIVKTSNVHLGHLRFSEELTPIPEA</sequence>
<evidence type="ECO:0000313" key="2">
    <source>
        <dbReference type="EMBL" id="KAK4577795.1"/>
    </source>
</evidence>
<reference evidence="2 3" key="1">
    <citation type="journal article" date="2023" name="G3 (Bethesda)">
        <title>A haplotype-resolved chromosome-scale genome for Quercus rubra L. provides insights into the genetics of adaptive traits for red oak species.</title>
        <authorList>
            <person name="Kapoor B."/>
            <person name="Jenkins J."/>
            <person name="Schmutz J."/>
            <person name="Zhebentyayeva T."/>
            <person name="Kuelheim C."/>
            <person name="Coggeshall M."/>
            <person name="Heim C."/>
            <person name="Lasky J.R."/>
            <person name="Leites L."/>
            <person name="Islam-Faridi N."/>
            <person name="Romero-Severson J."/>
            <person name="DeLeo V.L."/>
            <person name="Lucas S.M."/>
            <person name="Lazic D."/>
            <person name="Gailing O."/>
            <person name="Carlson J."/>
            <person name="Staton M."/>
        </authorList>
    </citation>
    <scope>NUCLEOTIDE SEQUENCE [LARGE SCALE GENOMIC DNA]</scope>
    <source>
        <strain evidence="2">Pseudo-F2</strain>
    </source>
</reference>
<keyword evidence="3" id="KW-1185">Reference proteome</keyword>
<feature type="region of interest" description="Disordered" evidence="1">
    <location>
        <begin position="573"/>
        <end position="599"/>
    </location>
</feature>
<feature type="region of interest" description="Disordered" evidence="1">
    <location>
        <begin position="24"/>
        <end position="45"/>
    </location>
</feature>
<dbReference type="AlphaFoldDB" id="A0AAN7ERV8"/>
<evidence type="ECO:0000256" key="1">
    <source>
        <dbReference type="SAM" id="MobiDB-lite"/>
    </source>
</evidence>
<dbReference type="InterPro" id="IPR007789">
    <property type="entry name" value="DUF688"/>
</dbReference>
<gene>
    <name evidence="2" type="ORF">RGQ29_028067</name>
</gene>
<feature type="region of interest" description="Disordered" evidence="1">
    <location>
        <begin position="616"/>
        <end position="640"/>
    </location>
</feature>
<feature type="compositionally biased region" description="Acidic residues" evidence="1">
    <location>
        <begin position="275"/>
        <end position="286"/>
    </location>
</feature>